<name>A0A542EJY5_9MICO</name>
<proteinExistence type="predicted"/>
<keyword evidence="1" id="KW-1133">Transmembrane helix</keyword>
<comment type="caution">
    <text evidence="2">The sequence shown here is derived from an EMBL/GenBank/DDBJ whole genome shotgun (WGS) entry which is preliminary data.</text>
</comment>
<reference evidence="2 3" key="1">
    <citation type="submission" date="2019-06" db="EMBL/GenBank/DDBJ databases">
        <title>Sequencing the genomes of 1000 actinobacteria strains.</title>
        <authorList>
            <person name="Klenk H.-P."/>
        </authorList>
    </citation>
    <scope>NUCLEOTIDE SEQUENCE [LARGE SCALE GENOMIC DNA]</scope>
    <source>
        <strain evidence="2 3">DSM 19828</strain>
    </source>
</reference>
<dbReference type="EMBL" id="VFMO01000001">
    <property type="protein sequence ID" value="TQJ15643.1"/>
    <property type="molecule type" value="Genomic_DNA"/>
</dbReference>
<protein>
    <submittedName>
        <fullName evidence="2">Uncharacterized protein</fullName>
    </submittedName>
</protein>
<dbReference type="Proteomes" id="UP000320806">
    <property type="component" value="Unassembled WGS sequence"/>
</dbReference>
<dbReference type="RefSeq" id="WP_141929136.1">
    <property type="nucleotide sequence ID" value="NZ_BAABCI010000001.1"/>
</dbReference>
<evidence type="ECO:0000313" key="2">
    <source>
        <dbReference type="EMBL" id="TQJ15643.1"/>
    </source>
</evidence>
<gene>
    <name evidence="2" type="ORF">FB459_3201</name>
</gene>
<dbReference type="AlphaFoldDB" id="A0A542EJY5"/>
<feature type="transmembrane region" description="Helical" evidence="1">
    <location>
        <begin position="60"/>
        <end position="78"/>
    </location>
</feature>
<keyword evidence="1" id="KW-0472">Membrane</keyword>
<dbReference type="OrthoDB" id="4775568at2"/>
<organism evidence="2 3">
    <name type="scientific">Yimella lutea</name>
    <dbReference type="NCBI Taxonomy" id="587872"/>
    <lineage>
        <taxon>Bacteria</taxon>
        <taxon>Bacillati</taxon>
        <taxon>Actinomycetota</taxon>
        <taxon>Actinomycetes</taxon>
        <taxon>Micrococcales</taxon>
        <taxon>Dermacoccaceae</taxon>
        <taxon>Yimella</taxon>
    </lineage>
</organism>
<keyword evidence="1" id="KW-0812">Transmembrane</keyword>
<accession>A0A542EJY5</accession>
<evidence type="ECO:0000256" key="1">
    <source>
        <dbReference type="SAM" id="Phobius"/>
    </source>
</evidence>
<feature type="transmembrane region" description="Helical" evidence="1">
    <location>
        <begin position="87"/>
        <end position="105"/>
    </location>
</feature>
<evidence type="ECO:0000313" key="3">
    <source>
        <dbReference type="Proteomes" id="UP000320806"/>
    </source>
</evidence>
<keyword evidence="3" id="KW-1185">Reference proteome</keyword>
<feature type="transmembrane region" description="Helical" evidence="1">
    <location>
        <begin position="125"/>
        <end position="146"/>
    </location>
</feature>
<sequence length="149" mass="16599">MIVWLDRANHPHWIEVPDVAGSVDHNTSYSSDLQRRSVTEWLTKQVGPDSSFSLERRTPASTVGLAFGLAALAFIVFGPRPVRGTRWYWFWIAGVPLGLGFAAYAVRELMHPEVVRPRRSGFDGFVTTIICGFVLAGLTMTAAWLVPRL</sequence>